<keyword evidence="4" id="KW-1185">Reference proteome</keyword>
<sequence length="400" mass="44634">MKILVHDYAGHAFPPSLSRALAARGHQVVHAFASSLQTPRGELQRIEGDAPTLEFEEIPMDPEYPRYKYSFRRRRSMEIRYGQAAADFVRAWKPDAVLSGNTPTETQEPITRATVEVGGRFYYWVQDFYSLAVDKLLRKKIPVAGGLIGAWYRLLDLRQFRRSSGIVAITEDFTPILTKEFGVDPKRVSVVPNWAVIEDLPVLPKDNAWARKHGLEDKFVFLYSGTIGMKHNPAMLLELAKRFRDNPSVRVVVVSEGIGAEWLQRESARAGLENMLLLPYQPFSELPSVLAAGDVLIAILEKEAGVFSVPSKTLSYLCAARPLLMAVPSENLSARITRENEAGLTVAPDDMEGFLRAALILQESPEECRRLAANARAYAEATFPIEKTASTFENILTAKA</sequence>
<feature type="domain" description="Glycosyltransferase subfamily 4-like N-terminal" evidence="2">
    <location>
        <begin position="16"/>
        <end position="194"/>
    </location>
</feature>
<gene>
    <name evidence="3" type="ORF">HHL09_23010</name>
</gene>
<feature type="domain" description="Glycosyl transferase family 1" evidence="1">
    <location>
        <begin position="208"/>
        <end position="377"/>
    </location>
</feature>
<dbReference type="SUPFAM" id="SSF53756">
    <property type="entry name" value="UDP-Glycosyltransferase/glycogen phosphorylase"/>
    <property type="match status" value="1"/>
</dbReference>
<name>A0A858RRH2_9BACT</name>
<dbReference type="Pfam" id="PF00534">
    <property type="entry name" value="Glycos_transf_1"/>
    <property type="match status" value="1"/>
</dbReference>
<accession>A0A858RRH2</accession>
<evidence type="ECO:0000313" key="4">
    <source>
        <dbReference type="Proteomes" id="UP000501812"/>
    </source>
</evidence>
<evidence type="ECO:0000259" key="1">
    <source>
        <dbReference type="Pfam" id="PF00534"/>
    </source>
</evidence>
<dbReference type="InterPro" id="IPR001296">
    <property type="entry name" value="Glyco_trans_1"/>
</dbReference>
<dbReference type="AlphaFoldDB" id="A0A858RRH2"/>
<dbReference type="KEGG" id="luo:HHL09_23010"/>
<dbReference type="GO" id="GO:0016757">
    <property type="term" value="F:glycosyltransferase activity"/>
    <property type="evidence" value="ECO:0007669"/>
    <property type="project" value="InterPro"/>
</dbReference>
<reference evidence="3 4" key="1">
    <citation type="submission" date="2020-04" db="EMBL/GenBank/DDBJ databases">
        <title>Luteolibacter sp. G-1-1-1 isolated from soil.</title>
        <authorList>
            <person name="Dahal R.H."/>
        </authorList>
    </citation>
    <scope>NUCLEOTIDE SEQUENCE [LARGE SCALE GENOMIC DNA]</scope>
    <source>
        <strain evidence="3 4">G-1-1-1</strain>
    </source>
</reference>
<dbReference type="Gene3D" id="3.40.50.2000">
    <property type="entry name" value="Glycogen Phosphorylase B"/>
    <property type="match status" value="2"/>
</dbReference>
<keyword evidence="3" id="KW-0808">Transferase</keyword>
<dbReference type="Pfam" id="PF13579">
    <property type="entry name" value="Glyco_trans_4_4"/>
    <property type="match status" value="1"/>
</dbReference>
<dbReference type="EMBL" id="CP051774">
    <property type="protein sequence ID" value="QJE98533.1"/>
    <property type="molecule type" value="Genomic_DNA"/>
</dbReference>
<dbReference type="Proteomes" id="UP000501812">
    <property type="component" value="Chromosome"/>
</dbReference>
<evidence type="ECO:0000259" key="2">
    <source>
        <dbReference type="Pfam" id="PF13579"/>
    </source>
</evidence>
<organism evidence="3 4">
    <name type="scientific">Luteolibacter luteus</name>
    <dbReference type="NCBI Taxonomy" id="2728835"/>
    <lineage>
        <taxon>Bacteria</taxon>
        <taxon>Pseudomonadati</taxon>
        <taxon>Verrucomicrobiota</taxon>
        <taxon>Verrucomicrobiia</taxon>
        <taxon>Verrucomicrobiales</taxon>
        <taxon>Verrucomicrobiaceae</taxon>
        <taxon>Luteolibacter</taxon>
    </lineage>
</organism>
<dbReference type="CDD" id="cd03794">
    <property type="entry name" value="GT4_WbuB-like"/>
    <property type="match status" value="1"/>
</dbReference>
<dbReference type="PANTHER" id="PTHR12526">
    <property type="entry name" value="GLYCOSYLTRANSFERASE"/>
    <property type="match status" value="1"/>
</dbReference>
<evidence type="ECO:0000313" key="3">
    <source>
        <dbReference type="EMBL" id="QJE98533.1"/>
    </source>
</evidence>
<dbReference type="RefSeq" id="WP_169457020.1">
    <property type="nucleotide sequence ID" value="NZ_CP051774.1"/>
</dbReference>
<proteinExistence type="predicted"/>
<dbReference type="InterPro" id="IPR028098">
    <property type="entry name" value="Glyco_trans_4-like_N"/>
</dbReference>
<protein>
    <submittedName>
        <fullName evidence="3">Glycosyltransferase family 4 protein</fullName>
    </submittedName>
</protein>